<feature type="domain" description="HTH tetR-type" evidence="5">
    <location>
        <begin position="32"/>
        <end position="92"/>
    </location>
</feature>
<evidence type="ECO:0000256" key="2">
    <source>
        <dbReference type="ARBA" id="ARBA00023125"/>
    </source>
</evidence>
<gene>
    <name evidence="6" type="ORF">ACFO4E_24670</name>
</gene>
<dbReference type="PANTHER" id="PTHR30055">
    <property type="entry name" value="HTH-TYPE TRANSCRIPTIONAL REGULATOR RUTR"/>
    <property type="match status" value="1"/>
</dbReference>
<dbReference type="Gene3D" id="1.10.10.60">
    <property type="entry name" value="Homeodomain-like"/>
    <property type="match status" value="1"/>
</dbReference>
<dbReference type="PROSITE" id="PS01081">
    <property type="entry name" value="HTH_TETR_1"/>
    <property type="match status" value="1"/>
</dbReference>
<dbReference type="PROSITE" id="PS50977">
    <property type="entry name" value="HTH_TETR_2"/>
    <property type="match status" value="1"/>
</dbReference>
<dbReference type="Gene3D" id="1.10.357.10">
    <property type="entry name" value="Tetracycline Repressor, domain 2"/>
    <property type="match status" value="1"/>
</dbReference>
<keyword evidence="7" id="KW-1185">Reference proteome</keyword>
<dbReference type="Pfam" id="PF00440">
    <property type="entry name" value="TetR_N"/>
    <property type="match status" value="1"/>
</dbReference>
<feature type="DNA-binding region" description="H-T-H motif" evidence="4">
    <location>
        <begin position="55"/>
        <end position="74"/>
    </location>
</feature>
<name>A0ABV9E2Y2_9ACTN</name>
<evidence type="ECO:0000256" key="4">
    <source>
        <dbReference type="PROSITE-ProRule" id="PRU00335"/>
    </source>
</evidence>
<comment type="caution">
    <text evidence="6">The sequence shown here is derived from an EMBL/GenBank/DDBJ whole genome shotgun (WGS) entry which is preliminary data.</text>
</comment>
<protein>
    <submittedName>
        <fullName evidence="6">TetR/AcrR family transcriptional regulator</fullName>
    </submittedName>
</protein>
<organism evidence="6 7">
    <name type="scientific">Nocardiopsis mangrovi</name>
    <dbReference type="NCBI Taxonomy" id="1179818"/>
    <lineage>
        <taxon>Bacteria</taxon>
        <taxon>Bacillati</taxon>
        <taxon>Actinomycetota</taxon>
        <taxon>Actinomycetes</taxon>
        <taxon>Streptosporangiales</taxon>
        <taxon>Nocardiopsidaceae</taxon>
        <taxon>Nocardiopsis</taxon>
    </lineage>
</organism>
<dbReference type="InterPro" id="IPR036271">
    <property type="entry name" value="Tet_transcr_reg_TetR-rel_C_sf"/>
</dbReference>
<keyword evidence="1" id="KW-0805">Transcription regulation</keyword>
<dbReference type="InterPro" id="IPR004111">
    <property type="entry name" value="Repressor_TetR_C"/>
</dbReference>
<evidence type="ECO:0000313" key="7">
    <source>
        <dbReference type="Proteomes" id="UP001595923"/>
    </source>
</evidence>
<dbReference type="SUPFAM" id="SSF46689">
    <property type="entry name" value="Homeodomain-like"/>
    <property type="match status" value="1"/>
</dbReference>
<keyword evidence="2 4" id="KW-0238">DNA-binding</keyword>
<reference evidence="7" key="1">
    <citation type="journal article" date="2019" name="Int. J. Syst. Evol. Microbiol.">
        <title>The Global Catalogue of Microorganisms (GCM) 10K type strain sequencing project: providing services to taxonomists for standard genome sequencing and annotation.</title>
        <authorList>
            <consortium name="The Broad Institute Genomics Platform"/>
            <consortium name="The Broad Institute Genome Sequencing Center for Infectious Disease"/>
            <person name="Wu L."/>
            <person name="Ma J."/>
        </authorList>
    </citation>
    <scope>NUCLEOTIDE SEQUENCE [LARGE SCALE GENOMIC DNA]</scope>
    <source>
        <strain evidence="7">XZYJ18</strain>
    </source>
</reference>
<evidence type="ECO:0000256" key="3">
    <source>
        <dbReference type="ARBA" id="ARBA00023163"/>
    </source>
</evidence>
<keyword evidence="3" id="KW-0804">Transcription</keyword>
<evidence type="ECO:0000256" key="1">
    <source>
        <dbReference type="ARBA" id="ARBA00023015"/>
    </source>
</evidence>
<evidence type="ECO:0000259" key="5">
    <source>
        <dbReference type="PROSITE" id="PS50977"/>
    </source>
</evidence>
<dbReference type="InterPro" id="IPR009057">
    <property type="entry name" value="Homeodomain-like_sf"/>
</dbReference>
<dbReference type="Proteomes" id="UP001595923">
    <property type="component" value="Unassembled WGS sequence"/>
</dbReference>
<dbReference type="RefSeq" id="WP_378578698.1">
    <property type="nucleotide sequence ID" value="NZ_JBHSFQ010000032.1"/>
</dbReference>
<dbReference type="InterPro" id="IPR001647">
    <property type="entry name" value="HTH_TetR"/>
</dbReference>
<dbReference type="InterPro" id="IPR023772">
    <property type="entry name" value="DNA-bd_HTH_TetR-type_CS"/>
</dbReference>
<sequence>MISDENTGTDPTRALELLWGTRERPSRGPRQGLTLDRIVDAAIAIADSDGLAALSMRKVAARLEVGTATLYTYVPGKTELYALMLDKIVGSGALPHTLPGDWRERFERQAREDWRDFREHPWVLRLASDRPVPGPNTLAWFDSAVRTLDGTGLTGPEKATVVEVVDGYVRGLARTSLDASEAERRSGVSEGTWTSLTDGFLARHVDFSRYPHLAGATMASGMPGPEEIFEFGLQRLLDGIEEIIRSRAARSAGAPE</sequence>
<dbReference type="Pfam" id="PF02909">
    <property type="entry name" value="TetR_C_1"/>
    <property type="match status" value="1"/>
</dbReference>
<proteinExistence type="predicted"/>
<accession>A0ABV9E2Y2</accession>
<dbReference type="PANTHER" id="PTHR30055:SF151">
    <property type="entry name" value="TRANSCRIPTIONAL REGULATORY PROTEIN"/>
    <property type="match status" value="1"/>
</dbReference>
<dbReference type="SUPFAM" id="SSF48498">
    <property type="entry name" value="Tetracyclin repressor-like, C-terminal domain"/>
    <property type="match status" value="1"/>
</dbReference>
<evidence type="ECO:0000313" key="6">
    <source>
        <dbReference type="EMBL" id="MFC4565062.1"/>
    </source>
</evidence>
<dbReference type="EMBL" id="JBHSFQ010000032">
    <property type="protein sequence ID" value="MFC4565062.1"/>
    <property type="molecule type" value="Genomic_DNA"/>
</dbReference>
<dbReference type="InterPro" id="IPR050109">
    <property type="entry name" value="HTH-type_TetR-like_transc_reg"/>
</dbReference>